<feature type="signal peptide" evidence="2">
    <location>
        <begin position="1"/>
        <end position="22"/>
    </location>
</feature>
<dbReference type="InterPro" id="IPR019734">
    <property type="entry name" value="TPR_rpt"/>
</dbReference>
<dbReference type="AlphaFoldDB" id="A0A557S850"/>
<comment type="caution">
    <text evidence="3">The sequence shown here is derived from an EMBL/GenBank/DDBJ whole genome shotgun (WGS) entry which is preliminary data.</text>
</comment>
<organism evidence="3 4">
    <name type="scientific">Sedimenticola selenatireducens</name>
    <dbReference type="NCBI Taxonomy" id="191960"/>
    <lineage>
        <taxon>Bacteria</taxon>
        <taxon>Pseudomonadati</taxon>
        <taxon>Pseudomonadota</taxon>
        <taxon>Gammaproteobacteria</taxon>
        <taxon>Chromatiales</taxon>
        <taxon>Sedimenticolaceae</taxon>
        <taxon>Sedimenticola</taxon>
    </lineage>
</organism>
<sequence length="221" mass="25150">MSYMKNIFLSILAATLPTILYADTNPQFIGEDFSGRPCVGSIGSYGPFDYTKRVNYPKELYLVESAHFTTNVETLVKGSTSSLPYGDLAYTLRAWPNHHRALNSISRYHLKFKRIGKSIPISAECWFQRAINYSPNDATTYMLYGMYLHNSKKLKQADANYQTALRLDPDNIQSHYNYGLLLVAQKKFSEAKKHAEIAYAQSYPLQGLRNKLKAAGQWPNK</sequence>
<dbReference type="SUPFAM" id="SSF48452">
    <property type="entry name" value="TPR-like"/>
    <property type="match status" value="1"/>
</dbReference>
<evidence type="ECO:0000256" key="1">
    <source>
        <dbReference type="PROSITE-ProRule" id="PRU00339"/>
    </source>
</evidence>
<protein>
    <submittedName>
        <fullName evidence="3">Tetratricopeptide repeat protein</fullName>
    </submittedName>
</protein>
<dbReference type="PROSITE" id="PS50005">
    <property type="entry name" value="TPR"/>
    <property type="match status" value="1"/>
</dbReference>
<keyword evidence="2" id="KW-0732">Signal</keyword>
<keyword evidence="4" id="KW-1185">Reference proteome</keyword>
<dbReference type="Pfam" id="PF13414">
    <property type="entry name" value="TPR_11"/>
    <property type="match status" value="1"/>
</dbReference>
<feature type="chain" id="PRO_5021754221" evidence="2">
    <location>
        <begin position="23"/>
        <end position="221"/>
    </location>
</feature>
<dbReference type="Gene3D" id="1.25.40.10">
    <property type="entry name" value="Tetratricopeptide repeat domain"/>
    <property type="match status" value="1"/>
</dbReference>
<evidence type="ECO:0000313" key="3">
    <source>
        <dbReference type="EMBL" id="TVO73583.1"/>
    </source>
</evidence>
<dbReference type="EMBL" id="VMNH01000013">
    <property type="protein sequence ID" value="TVO73583.1"/>
    <property type="molecule type" value="Genomic_DNA"/>
</dbReference>
<name>A0A557S850_9GAMM</name>
<dbReference type="Proteomes" id="UP000316649">
    <property type="component" value="Unassembled WGS sequence"/>
</dbReference>
<keyword evidence="1" id="KW-0802">TPR repeat</keyword>
<dbReference type="OrthoDB" id="8525350at2"/>
<evidence type="ECO:0000256" key="2">
    <source>
        <dbReference type="SAM" id="SignalP"/>
    </source>
</evidence>
<reference evidence="3 4" key="1">
    <citation type="submission" date="2019-07" db="EMBL/GenBank/DDBJ databases">
        <title>The pathways for chlorine oxyanion respiration interact through the shared metabolite chlorate.</title>
        <authorList>
            <person name="Barnum T.P."/>
            <person name="Cheng Y."/>
            <person name="Hill K.A."/>
            <person name="Lucas L.N."/>
            <person name="Carlson H.K."/>
            <person name="Coates J.D."/>
        </authorList>
    </citation>
    <scope>NUCLEOTIDE SEQUENCE [LARGE SCALE GENOMIC DNA]</scope>
    <source>
        <strain evidence="3 4">BK-1</strain>
    </source>
</reference>
<feature type="repeat" description="TPR" evidence="1">
    <location>
        <begin position="138"/>
        <end position="171"/>
    </location>
</feature>
<gene>
    <name evidence="3" type="ORF">FHP88_11990</name>
</gene>
<evidence type="ECO:0000313" key="4">
    <source>
        <dbReference type="Proteomes" id="UP000316649"/>
    </source>
</evidence>
<accession>A0A557S850</accession>
<dbReference type="InterPro" id="IPR011990">
    <property type="entry name" value="TPR-like_helical_dom_sf"/>
</dbReference>
<proteinExistence type="predicted"/>